<reference evidence="2" key="2">
    <citation type="submission" date="2011-04" db="EMBL/GenBank/DDBJ databases">
        <authorList>
            <person name="Genoscope - CEA"/>
        </authorList>
    </citation>
    <scope>NUCLEOTIDE SEQUENCE</scope>
    <source>
        <strain evidence="2">R229</strain>
    </source>
</reference>
<dbReference type="AlphaFoldDB" id="G2ZM70"/>
<name>G2ZM70_9RALS</name>
<organism evidence="2">
    <name type="scientific">blood disease bacterium R229</name>
    <dbReference type="NCBI Taxonomy" id="741978"/>
    <lineage>
        <taxon>Bacteria</taxon>
        <taxon>Pseudomonadati</taxon>
        <taxon>Pseudomonadota</taxon>
        <taxon>Betaproteobacteria</taxon>
        <taxon>Burkholderiales</taxon>
        <taxon>Burkholderiaceae</taxon>
        <taxon>Ralstonia</taxon>
        <taxon>Ralstonia solanacearum species complex</taxon>
    </lineage>
</organism>
<evidence type="ECO:0000313" key="2">
    <source>
        <dbReference type="EMBL" id="CCA80184.1"/>
    </source>
</evidence>
<gene>
    <name evidence="2" type="ORF">BDB_80577</name>
</gene>
<reference evidence="2" key="1">
    <citation type="journal article" date="2011" name="PLoS ONE">
        <title>Ralstonia syzygii, the Blood Disease Bacterium and some Asian R. solanacearum strains form a single genomic species despite divergent lifestyles.</title>
        <authorList>
            <person name="Remenant B."/>
            <person name="de Cambiaire J.C."/>
            <person name="Cellier G."/>
            <person name="Jacobs J.M."/>
            <person name="Mangenot S."/>
            <person name="Barbe V."/>
            <person name="Lajus A."/>
            <person name="Vallenet D."/>
            <person name="Medigue C."/>
            <person name="Fegan M."/>
            <person name="Allen C."/>
            <person name="Prior P."/>
        </authorList>
    </citation>
    <scope>NUCLEOTIDE SEQUENCE</scope>
    <source>
        <strain evidence="2">R229</strain>
    </source>
</reference>
<protein>
    <submittedName>
        <fullName evidence="2">Uncharacterized protein</fullName>
    </submittedName>
</protein>
<dbReference type="EMBL" id="FR854064">
    <property type="protein sequence ID" value="CCA80184.1"/>
    <property type="molecule type" value="Genomic_DNA"/>
</dbReference>
<accession>G2ZM70</accession>
<proteinExistence type="predicted"/>
<feature type="compositionally biased region" description="Basic and acidic residues" evidence="1">
    <location>
        <begin position="40"/>
        <end position="49"/>
    </location>
</feature>
<evidence type="ECO:0000256" key="1">
    <source>
        <dbReference type="SAM" id="MobiDB-lite"/>
    </source>
</evidence>
<feature type="compositionally biased region" description="Basic residues" evidence="1">
    <location>
        <begin position="27"/>
        <end position="38"/>
    </location>
</feature>
<sequence>MVVADVPACGRLLAILDPRKSLTPHQNKSKSQRMKGGGRQRPEEKDLGRPSRPTCDV</sequence>
<feature type="region of interest" description="Disordered" evidence="1">
    <location>
        <begin position="15"/>
        <end position="57"/>
    </location>
</feature>